<keyword evidence="3" id="KW-0645">Protease</keyword>
<dbReference type="InterPro" id="IPR046838">
    <property type="entry name" value="BrxL_N"/>
</dbReference>
<dbReference type="InterPro" id="IPR014061">
    <property type="entry name" value="BrxL-like"/>
</dbReference>
<gene>
    <name evidence="3" type="ORF">GGP71_000217</name>
</gene>
<dbReference type="Pfam" id="PF13337">
    <property type="entry name" value="BrxL_ATPase"/>
    <property type="match status" value="1"/>
</dbReference>
<proteinExistence type="predicted"/>
<feature type="compositionally biased region" description="Basic and acidic residues" evidence="1">
    <location>
        <begin position="1"/>
        <end position="13"/>
    </location>
</feature>
<sequence length="515" mass="55802">MTSFSDRSKDHSRSSSGGGDEPSAGQVEEEDVEAAARAGFGDRLVPKGWARGLAQRHPVPYYLAEALLARYRSKGDSKKEAARNAGRALGNRLARAEDVELFKARASREGAVEVIDHVEAKFDSGRGEPVASLSRLGLSKLPLEGNLPGEHDRLLKGGFYAEVQLEYEDTGGSSSFRIGGLKPLRASVADPLDQIQEGRSAFSDGAWLYFLARSVGLAVSSDTLGPRAFGLALLRLVPLAQENYCLLELGPRQTGKTFVHEELAPKAHVLSSGTASPAQLVVDTRTQEPGLLATRDVVCFDEVTTATGLEEIASTLKGYLSSGAARRGKEEIQGRASVVMIGNIDRPVEEILKEEGHLFEPLPEALGEDTAFMDRVSAFLSGWEVPKLDREHFATGLALPSATLTAALSQLRRRSYGPALKSRIDLTGNLTERDRAAAWKTIGGLVKLIYPSPDGPPSEMADEVLRWAAWLGLEMRLRVRAQQRRLQPEEFEEGHFGFQVGGDGKTVPVRLPEAP</sequence>
<keyword evidence="3" id="KW-0378">Hydrolase</keyword>
<comment type="caution">
    <text evidence="3">The sequence shown here is derived from an EMBL/GenBank/DDBJ whole genome shotgun (WGS) entry which is preliminary data.</text>
</comment>
<dbReference type="Pfam" id="PF20442">
    <property type="entry name" value="BrxL_N"/>
    <property type="match status" value="1"/>
</dbReference>
<organism evidence="3 4">
    <name type="scientific">Salinibacter ruber</name>
    <dbReference type="NCBI Taxonomy" id="146919"/>
    <lineage>
        <taxon>Bacteria</taxon>
        <taxon>Pseudomonadati</taxon>
        <taxon>Rhodothermota</taxon>
        <taxon>Rhodothermia</taxon>
        <taxon>Rhodothermales</taxon>
        <taxon>Salinibacteraceae</taxon>
        <taxon>Salinibacter</taxon>
    </lineage>
</organism>
<dbReference type="Proteomes" id="UP001155027">
    <property type="component" value="Unassembled WGS sequence"/>
</dbReference>
<reference evidence="3" key="1">
    <citation type="submission" date="2022-08" db="EMBL/GenBank/DDBJ databases">
        <title>Genomic Encyclopedia of Type Strains, Phase V (KMG-V): Genome sequencing to study the core and pangenomes of soil and plant-associated prokaryotes.</title>
        <authorList>
            <person name="Whitman W."/>
        </authorList>
    </citation>
    <scope>NUCLEOTIDE SEQUENCE</scope>
    <source>
        <strain evidence="3">0</strain>
    </source>
</reference>
<dbReference type="EMBL" id="JANUAU010000001">
    <property type="protein sequence ID" value="MCS3676321.1"/>
    <property type="molecule type" value="Genomic_DNA"/>
</dbReference>
<evidence type="ECO:0000256" key="1">
    <source>
        <dbReference type="SAM" id="MobiDB-lite"/>
    </source>
</evidence>
<evidence type="ECO:0000313" key="3">
    <source>
        <dbReference type="EMBL" id="MCS3676321.1"/>
    </source>
</evidence>
<dbReference type="EC" id="3.4.21.53" evidence="3"/>
<accession>A0A9X2TFB1</accession>
<dbReference type="RefSeq" id="WP_259058628.1">
    <property type="nucleotide sequence ID" value="NZ_JANTZP010000001.1"/>
</dbReference>
<dbReference type="GO" id="GO:0004252">
    <property type="term" value="F:serine-type endopeptidase activity"/>
    <property type="evidence" value="ECO:0007669"/>
    <property type="project" value="UniProtKB-EC"/>
</dbReference>
<protein>
    <submittedName>
        <fullName evidence="3">ATP-dependent Lon protease</fullName>
        <ecNumber evidence="3">3.4.21.53</ecNumber>
    </submittedName>
</protein>
<feature type="region of interest" description="Disordered" evidence="1">
    <location>
        <begin position="1"/>
        <end position="35"/>
    </location>
</feature>
<dbReference type="AlphaFoldDB" id="A0A9X2TFB1"/>
<evidence type="ECO:0000259" key="2">
    <source>
        <dbReference type="Pfam" id="PF20442"/>
    </source>
</evidence>
<evidence type="ECO:0000313" key="4">
    <source>
        <dbReference type="Proteomes" id="UP001155027"/>
    </source>
</evidence>
<feature type="domain" description="BREX system Lon protease-like BrxL N-terminal" evidence="2">
    <location>
        <begin position="40"/>
        <end position="167"/>
    </location>
</feature>
<name>A0A9X2TFB1_9BACT</name>
<feature type="region of interest" description="Disordered" evidence="1">
    <location>
        <begin position="495"/>
        <end position="515"/>
    </location>
</feature>
<dbReference type="GO" id="GO:0006508">
    <property type="term" value="P:proteolysis"/>
    <property type="evidence" value="ECO:0007669"/>
    <property type="project" value="UniProtKB-KW"/>
</dbReference>